<dbReference type="EMBL" id="CAJVPL010000137">
    <property type="protein sequence ID" value="CAG8452708.1"/>
    <property type="molecule type" value="Genomic_DNA"/>
</dbReference>
<gene>
    <name evidence="1" type="ORF">AGERDE_LOCUS1823</name>
</gene>
<feature type="non-terminal residue" evidence="1">
    <location>
        <position position="1"/>
    </location>
</feature>
<reference evidence="1" key="1">
    <citation type="submission" date="2021-06" db="EMBL/GenBank/DDBJ databases">
        <authorList>
            <person name="Kallberg Y."/>
            <person name="Tangrot J."/>
            <person name="Rosling A."/>
        </authorList>
    </citation>
    <scope>NUCLEOTIDE SEQUENCE</scope>
    <source>
        <strain evidence="1">MT106</strain>
    </source>
</reference>
<dbReference type="Proteomes" id="UP000789831">
    <property type="component" value="Unassembled WGS sequence"/>
</dbReference>
<comment type="caution">
    <text evidence="1">The sequence shown here is derived from an EMBL/GenBank/DDBJ whole genome shotgun (WGS) entry which is preliminary data.</text>
</comment>
<dbReference type="AlphaFoldDB" id="A0A9N8YS96"/>
<name>A0A9N8YS96_9GLOM</name>
<keyword evidence="2" id="KW-1185">Reference proteome</keyword>
<evidence type="ECO:0000313" key="1">
    <source>
        <dbReference type="EMBL" id="CAG8452708.1"/>
    </source>
</evidence>
<protein>
    <submittedName>
        <fullName evidence="1">10219_t:CDS:1</fullName>
    </submittedName>
</protein>
<organism evidence="1 2">
    <name type="scientific">Ambispora gerdemannii</name>
    <dbReference type="NCBI Taxonomy" id="144530"/>
    <lineage>
        <taxon>Eukaryota</taxon>
        <taxon>Fungi</taxon>
        <taxon>Fungi incertae sedis</taxon>
        <taxon>Mucoromycota</taxon>
        <taxon>Glomeromycotina</taxon>
        <taxon>Glomeromycetes</taxon>
        <taxon>Archaeosporales</taxon>
        <taxon>Ambisporaceae</taxon>
        <taxon>Ambispora</taxon>
    </lineage>
</organism>
<proteinExistence type="predicted"/>
<accession>A0A9N8YS96</accession>
<evidence type="ECO:0000313" key="2">
    <source>
        <dbReference type="Proteomes" id="UP000789831"/>
    </source>
</evidence>
<sequence>NTELYNQNTHKLRKIIPNSLSQKMEHGYANRILEEKHFDILCEQEIDGQVFQRKMASKQEVLAKYNISGQRNKHFVTPARFANPSMCQGNNADSANIGTVADSNEAMCNSYIETTLHTAFHLIRMPPLNGPQIEVVGGYATGRVD</sequence>